<protein>
    <recommendedName>
        <fullName evidence="2">non-specific serine/threonine protein kinase</fullName>
        <ecNumber evidence="2">2.7.11.1</ecNumber>
    </recommendedName>
</protein>
<feature type="domain" description="EF-hand" evidence="16">
    <location>
        <begin position="470"/>
        <end position="505"/>
    </location>
</feature>
<dbReference type="SMART" id="SM00054">
    <property type="entry name" value="EFh"/>
    <property type="match status" value="4"/>
</dbReference>
<dbReference type="InterPro" id="IPR018247">
    <property type="entry name" value="EF_Hand_1_Ca_BS"/>
</dbReference>
<keyword evidence="10 14" id="KW-0067">ATP-binding</keyword>
<evidence type="ECO:0000256" key="3">
    <source>
        <dbReference type="ARBA" id="ARBA00022527"/>
    </source>
</evidence>
<keyword evidence="4" id="KW-0808">Transferase</keyword>
<feature type="domain" description="EF-hand" evidence="16">
    <location>
        <begin position="361"/>
        <end position="396"/>
    </location>
</feature>
<comment type="caution">
    <text evidence="17">The sequence shown here is derived from an EMBL/GenBank/DDBJ whole genome shotgun (WGS) entry which is preliminary data.</text>
</comment>
<dbReference type="GO" id="GO:0004674">
    <property type="term" value="F:protein serine/threonine kinase activity"/>
    <property type="evidence" value="ECO:0007669"/>
    <property type="project" value="UniProtKB-KW"/>
</dbReference>
<dbReference type="PROSITE" id="PS50011">
    <property type="entry name" value="PROTEIN_KINASE_DOM"/>
    <property type="match status" value="1"/>
</dbReference>
<dbReference type="OrthoDB" id="40902at2759"/>
<dbReference type="GO" id="GO:0005509">
    <property type="term" value="F:calcium ion binding"/>
    <property type="evidence" value="ECO:0007669"/>
    <property type="project" value="InterPro"/>
</dbReference>
<evidence type="ECO:0000313" key="17">
    <source>
        <dbReference type="EMBL" id="TNV83744.1"/>
    </source>
</evidence>
<dbReference type="Gene3D" id="1.10.510.10">
    <property type="entry name" value="Transferase(Phosphotransferase) domain 1"/>
    <property type="match status" value="1"/>
</dbReference>
<dbReference type="SMART" id="SM00220">
    <property type="entry name" value="S_TKc"/>
    <property type="match status" value="1"/>
</dbReference>
<comment type="cofactor">
    <cofactor evidence="1">
        <name>Mg(2+)</name>
        <dbReference type="ChEBI" id="CHEBI:18420"/>
    </cofactor>
</comment>
<keyword evidence="7 14" id="KW-0547">Nucleotide-binding</keyword>
<evidence type="ECO:0000256" key="2">
    <source>
        <dbReference type="ARBA" id="ARBA00012513"/>
    </source>
</evidence>
<evidence type="ECO:0000256" key="14">
    <source>
        <dbReference type="PROSITE-ProRule" id="PRU10141"/>
    </source>
</evidence>
<dbReference type="InterPro" id="IPR050205">
    <property type="entry name" value="CDPK_Ser/Thr_kinases"/>
</dbReference>
<dbReference type="EC" id="2.7.11.1" evidence="2"/>
<evidence type="ECO:0000256" key="11">
    <source>
        <dbReference type="ARBA" id="ARBA00024334"/>
    </source>
</evidence>
<gene>
    <name evidence="17" type="ORF">FGO68_gene687</name>
</gene>
<dbReference type="Pfam" id="PF00069">
    <property type="entry name" value="Pkinase"/>
    <property type="match status" value="1"/>
</dbReference>
<feature type="domain" description="Protein kinase" evidence="15">
    <location>
        <begin position="62"/>
        <end position="316"/>
    </location>
</feature>
<evidence type="ECO:0000256" key="12">
    <source>
        <dbReference type="ARBA" id="ARBA00047899"/>
    </source>
</evidence>
<dbReference type="InterPro" id="IPR002048">
    <property type="entry name" value="EF_hand_dom"/>
</dbReference>
<dbReference type="CDD" id="cd05117">
    <property type="entry name" value="STKc_CAMK"/>
    <property type="match status" value="1"/>
</dbReference>
<dbReference type="FunFam" id="1.10.238.10:FF:000001">
    <property type="entry name" value="Calmodulin 1"/>
    <property type="match status" value="1"/>
</dbReference>
<dbReference type="EMBL" id="RRYP01003512">
    <property type="protein sequence ID" value="TNV83744.1"/>
    <property type="molecule type" value="Genomic_DNA"/>
</dbReference>
<feature type="binding site" evidence="14">
    <location>
        <position position="91"/>
    </location>
    <ligand>
        <name>ATP</name>
        <dbReference type="ChEBI" id="CHEBI:30616"/>
    </ligand>
</feature>
<keyword evidence="9" id="KW-0106">Calcium</keyword>
<evidence type="ECO:0000256" key="4">
    <source>
        <dbReference type="ARBA" id="ARBA00022679"/>
    </source>
</evidence>
<dbReference type="InterPro" id="IPR000719">
    <property type="entry name" value="Prot_kinase_dom"/>
</dbReference>
<dbReference type="Proteomes" id="UP000785679">
    <property type="component" value="Unassembled WGS sequence"/>
</dbReference>
<dbReference type="Gene3D" id="1.10.238.10">
    <property type="entry name" value="EF-hand"/>
    <property type="match status" value="1"/>
</dbReference>
<sequence>MCSQMCNRIHSLLLRDIYNQVGETLIKRQRIKIMVDRKTTGPITIERQWFIDSRQGNIKDDYYFEKKLGSGGYGAVYLAKHKKTGVKVAVKAMQKGRIQDYESFKNEISILKQLDHPNIIKLHETWETDRICFLVTEVCEGGELFYHITKKKFLSEAQAAMIMKQAFYALCYLHKSNICHRDIKPENFLLYKENDDSHIKLIDFGLAKKVSQNELMTTPNGTPYYIAPEVLKGSYTTQCDNWSMGVVMYIMLSGRPPFGGKNNNEILHNVLHGSFDFSAAVWSQISDDAKDLIQNLLQRQADMRFTAEEAFNHPWISRQRKKEEEETIISVDVIKNMSNYIESQNFKRTTLTLIASRIPEDQIKVLRDTFSQFDKNGDGKLTAQELKSGISKIPGCQMTEADVDQLMRVMDSNRNGYIDYTEFIAGCLQSYNYLKENHLKTAFSYYDKDSNGTISLDELKQCLQSEELTLPDNVIEKLMKEVDQNKDGCIDYNEFIIMMRKNSRTIALMDQSV</sequence>
<dbReference type="FunFam" id="3.30.200.20:FF:000315">
    <property type="entry name" value="Calcium-dependent protein kinase 3"/>
    <property type="match status" value="1"/>
</dbReference>
<keyword evidence="5" id="KW-0479">Metal-binding</keyword>
<dbReference type="InterPro" id="IPR011009">
    <property type="entry name" value="Kinase-like_dom_sf"/>
</dbReference>
<keyword evidence="8" id="KW-0418">Kinase</keyword>
<evidence type="ECO:0000259" key="15">
    <source>
        <dbReference type="PROSITE" id="PS50011"/>
    </source>
</evidence>
<evidence type="ECO:0000313" key="18">
    <source>
        <dbReference type="Proteomes" id="UP000785679"/>
    </source>
</evidence>
<reference evidence="17" key="1">
    <citation type="submission" date="2019-06" db="EMBL/GenBank/DDBJ databases">
        <authorList>
            <person name="Zheng W."/>
        </authorList>
    </citation>
    <scope>NUCLEOTIDE SEQUENCE</scope>
    <source>
        <strain evidence="17">QDHG01</strain>
    </source>
</reference>
<dbReference type="PROSITE" id="PS50222">
    <property type="entry name" value="EF_HAND_2"/>
    <property type="match status" value="4"/>
</dbReference>
<evidence type="ECO:0000259" key="16">
    <source>
        <dbReference type="PROSITE" id="PS50222"/>
    </source>
</evidence>
<keyword evidence="6" id="KW-0677">Repeat</keyword>
<comment type="catalytic activity">
    <reaction evidence="13">
        <text>L-seryl-[protein] + ATP = O-phospho-L-seryl-[protein] + ADP + H(+)</text>
        <dbReference type="Rhea" id="RHEA:17989"/>
        <dbReference type="Rhea" id="RHEA-COMP:9863"/>
        <dbReference type="Rhea" id="RHEA-COMP:11604"/>
        <dbReference type="ChEBI" id="CHEBI:15378"/>
        <dbReference type="ChEBI" id="CHEBI:29999"/>
        <dbReference type="ChEBI" id="CHEBI:30616"/>
        <dbReference type="ChEBI" id="CHEBI:83421"/>
        <dbReference type="ChEBI" id="CHEBI:456216"/>
        <dbReference type="EC" id="2.7.11.1"/>
    </reaction>
</comment>
<feature type="domain" description="EF-hand" evidence="16">
    <location>
        <begin position="434"/>
        <end position="469"/>
    </location>
</feature>
<dbReference type="Gene3D" id="3.30.200.20">
    <property type="entry name" value="Phosphorylase Kinase, domain 1"/>
    <property type="match status" value="1"/>
</dbReference>
<proteinExistence type="inferred from homology"/>
<dbReference type="AlphaFoldDB" id="A0A8J8P032"/>
<evidence type="ECO:0000256" key="1">
    <source>
        <dbReference type="ARBA" id="ARBA00001946"/>
    </source>
</evidence>
<evidence type="ECO:0000256" key="7">
    <source>
        <dbReference type="ARBA" id="ARBA00022741"/>
    </source>
</evidence>
<dbReference type="SUPFAM" id="SSF47473">
    <property type="entry name" value="EF-hand"/>
    <property type="match status" value="1"/>
</dbReference>
<dbReference type="PANTHER" id="PTHR24349">
    <property type="entry name" value="SERINE/THREONINE-PROTEIN KINASE"/>
    <property type="match status" value="1"/>
</dbReference>
<dbReference type="InterPro" id="IPR011992">
    <property type="entry name" value="EF-hand-dom_pair"/>
</dbReference>
<evidence type="ECO:0000256" key="9">
    <source>
        <dbReference type="ARBA" id="ARBA00022837"/>
    </source>
</evidence>
<organism evidence="17 18">
    <name type="scientific">Halteria grandinella</name>
    <dbReference type="NCBI Taxonomy" id="5974"/>
    <lineage>
        <taxon>Eukaryota</taxon>
        <taxon>Sar</taxon>
        <taxon>Alveolata</taxon>
        <taxon>Ciliophora</taxon>
        <taxon>Intramacronucleata</taxon>
        <taxon>Spirotrichea</taxon>
        <taxon>Stichotrichia</taxon>
        <taxon>Sporadotrichida</taxon>
        <taxon>Halteriidae</taxon>
        <taxon>Halteria</taxon>
    </lineage>
</organism>
<dbReference type="PROSITE" id="PS00108">
    <property type="entry name" value="PROTEIN_KINASE_ST"/>
    <property type="match status" value="1"/>
</dbReference>
<name>A0A8J8P032_HALGN</name>
<feature type="domain" description="EF-hand" evidence="16">
    <location>
        <begin position="398"/>
        <end position="433"/>
    </location>
</feature>
<comment type="catalytic activity">
    <reaction evidence="12">
        <text>L-threonyl-[protein] + ATP = O-phospho-L-threonyl-[protein] + ADP + H(+)</text>
        <dbReference type="Rhea" id="RHEA:46608"/>
        <dbReference type="Rhea" id="RHEA-COMP:11060"/>
        <dbReference type="Rhea" id="RHEA-COMP:11605"/>
        <dbReference type="ChEBI" id="CHEBI:15378"/>
        <dbReference type="ChEBI" id="CHEBI:30013"/>
        <dbReference type="ChEBI" id="CHEBI:30616"/>
        <dbReference type="ChEBI" id="CHEBI:61977"/>
        <dbReference type="ChEBI" id="CHEBI:456216"/>
        <dbReference type="EC" id="2.7.11.1"/>
    </reaction>
</comment>
<dbReference type="InterPro" id="IPR017441">
    <property type="entry name" value="Protein_kinase_ATP_BS"/>
</dbReference>
<evidence type="ECO:0000256" key="10">
    <source>
        <dbReference type="ARBA" id="ARBA00022840"/>
    </source>
</evidence>
<evidence type="ECO:0000256" key="5">
    <source>
        <dbReference type="ARBA" id="ARBA00022723"/>
    </source>
</evidence>
<comment type="similarity">
    <text evidence="11">Belongs to the protein kinase superfamily. Ser/Thr protein kinase family. CDPK subfamily.</text>
</comment>
<keyword evidence="18" id="KW-1185">Reference proteome</keyword>
<dbReference type="InterPro" id="IPR008271">
    <property type="entry name" value="Ser/Thr_kinase_AS"/>
</dbReference>
<accession>A0A8J8P032</accession>
<keyword evidence="3" id="KW-0723">Serine/threonine-protein kinase</keyword>
<dbReference type="Pfam" id="PF13499">
    <property type="entry name" value="EF-hand_7"/>
    <property type="match status" value="2"/>
</dbReference>
<dbReference type="SUPFAM" id="SSF56112">
    <property type="entry name" value="Protein kinase-like (PK-like)"/>
    <property type="match status" value="1"/>
</dbReference>
<dbReference type="PROSITE" id="PS00107">
    <property type="entry name" value="PROTEIN_KINASE_ATP"/>
    <property type="match status" value="1"/>
</dbReference>
<evidence type="ECO:0000256" key="8">
    <source>
        <dbReference type="ARBA" id="ARBA00022777"/>
    </source>
</evidence>
<evidence type="ECO:0000256" key="13">
    <source>
        <dbReference type="ARBA" id="ARBA00048679"/>
    </source>
</evidence>
<dbReference type="GO" id="GO:0005524">
    <property type="term" value="F:ATP binding"/>
    <property type="evidence" value="ECO:0007669"/>
    <property type="project" value="UniProtKB-UniRule"/>
</dbReference>
<evidence type="ECO:0000256" key="6">
    <source>
        <dbReference type="ARBA" id="ARBA00022737"/>
    </source>
</evidence>
<dbReference type="PROSITE" id="PS00018">
    <property type="entry name" value="EF_HAND_1"/>
    <property type="match status" value="4"/>
</dbReference>
<dbReference type="FunFam" id="1.10.510.10:FF:000475">
    <property type="entry name" value="Calcium-dependent protein kinase 5"/>
    <property type="match status" value="1"/>
</dbReference>